<dbReference type="AlphaFoldDB" id="A0A381S6I1"/>
<organism evidence="1">
    <name type="scientific">marine metagenome</name>
    <dbReference type="NCBI Taxonomy" id="408172"/>
    <lineage>
        <taxon>unclassified sequences</taxon>
        <taxon>metagenomes</taxon>
        <taxon>ecological metagenomes</taxon>
    </lineage>
</organism>
<proteinExistence type="predicted"/>
<evidence type="ECO:0000313" key="1">
    <source>
        <dbReference type="EMBL" id="SUZ99064.1"/>
    </source>
</evidence>
<reference evidence="1" key="1">
    <citation type="submission" date="2018-05" db="EMBL/GenBank/DDBJ databases">
        <authorList>
            <person name="Lanie J.A."/>
            <person name="Ng W.-L."/>
            <person name="Kazmierczak K.M."/>
            <person name="Andrzejewski T.M."/>
            <person name="Davidsen T.M."/>
            <person name="Wayne K.J."/>
            <person name="Tettelin H."/>
            <person name="Glass J.I."/>
            <person name="Rusch D."/>
            <person name="Podicherti R."/>
            <person name="Tsui H.-C.T."/>
            <person name="Winkler M.E."/>
        </authorList>
    </citation>
    <scope>NUCLEOTIDE SEQUENCE</scope>
</reference>
<name>A0A381S6I1_9ZZZZ</name>
<dbReference type="InterPro" id="IPR011990">
    <property type="entry name" value="TPR-like_helical_dom_sf"/>
</dbReference>
<dbReference type="Gene3D" id="1.25.40.10">
    <property type="entry name" value="Tetratricopeptide repeat domain"/>
    <property type="match status" value="1"/>
</dbReference>
<sequence length="558" mass="62332">MLKKTWYLILLLFLSITCLGQESKKLGTEEAQAVLVPGSGTYSRKISAQNSQAQVFFDQGLRLAWGFYFPESIASYQEASRMDPNHPMPFWGMAHAMGPNPNSRYAQMPDDPRGEGFKAINKALDRINRATPLEAKLIRALYVLYDSKTIPDKDKRDQAYLSAMRSLNQEYPDDPDIAALYAASYMSIRRWDYWDKEGNPKDETIPVAKALEHIIAQDISHPGVFHLHIHLIEASFKPERALVSADSLEATVPIVGHVVHMPSHIYVRVGQYSKAIENNIRSQAVDRQFADIWGDNPLPNIGTYPLSHKIHAGHALDFVRYAATIQGNYETASKSAWRMASRITSDNIMLMGGQKRVSAPWLVLKIFGKWDELLALKPAHQGTPYLDGIWSYTLGSAHLAKGNMDLAVTELKKLKAIAEAPNANQYRVGATPASAVLKLAAYGLEGEVLMAEGNLTGAIEAFTAGVAIEDENNYTEPPDWAQPMRHYLGSALLKAGQPEEAEVVYRRDLKWNQNNGWSLFGLHKALTAQNKKDEASQVYNQWQEAWNEADIILTASHK</sequence>
<dbReference type="PANTHER" id="PTHR45588">
    <property type="entry name" value="TPR DOMAIN-CONTAINING PROTEIN"/>
    <property type="match status" value="1"/>
</dbReference>
<protein>
    <submittedName>
        <fullName evidence="1">Uncharacterized protein</fullName>
    </submittedName>
</protein>
<accession>A0A381S6I1</accession>
<dbReference type="PANTHER" id="PTHR45588:SF1">
    <property type="entry name" value="WW DOMAIN-CONTAINING PROTEIN"/>
    <property type="match status" value="1"/>
</dbReference>
<dbReference type="SUPFAM" id="SSF48452">
    <property type="entry name" value="TPR-like"/>
    <property type="match status" value="2"/>
</dbReference>
<dbReference type="EMBL" id="UINC01002665">
    <property type="protein sequence ID" value="SUZ99064.1"/>
    <property type="molecule type" value="Genomic_DNA"/>
</dbReference>
<gene>
    <name evidence="1" type="ORF">METZ01_LOCUS51918</name>
</gene>